<dbReference type="Pfam" id="PF13424">
    <property type="entry name" value="TPR_12"/>
    <property type="match status" value="1"/>
</dbReference>
<dbReference type="EMBL" id="BONQ01000058">
    <property type="protein sequence ID" value="GIG45907.1"/>
    <property type="molecule type" value="Genomic_DNA"/>
</dbReference>
<dbReference type="InterPro" id="IPR011990">
    <property type="entry name" value="TPR-like_helical_dom_sf"/>
</dbReference>
<dbReference type="AlphaFoldDB" id="A0A919PKP2"/>
<reference evidence="3" key="1">
    <citation type="submission" date="2021-01" db="EMBL/GenBank/DDBJ databases">
        <title>Whole genome shotgun sequence of Dactylosporangium siamense NBRC 106093.</title>
        <authorList>
            <person name="Komaki H."/>
            <person name="Tamura T."/>
        </authorList>
    </citation>
    <scope>NUCLEOTIDE SEQUENCE</scope>
    <source>
        <strain evidence="3">NBRC 106093</strain>
    </source>
</reference>
<proteinExistence type="predicted"/>
<accession>A0A919PKP2</accession>
<feature type="repeat" description="TPR" evidence="1">
    <location>
        <begin position="14"/>
        <end position="47"/>
    </location>
</feature>
<name>A0A919PKP2_9ACTN</name>
<keyword evidence="1" id="KW-0802">TPR repeat</keyword>
<evidence type="ECO:0000313" key="4">
    <source>
        <dbReference type="Proteomes" id="UP000660611"/>
    </source>
</evidence>
<feature type="region of interest" description="Disordered" evidence="2">
    <location>
        <begin position="101"/>
        <end position="125"/>
    </location>
</feature>
<evidence type="ECO:0000313" key="3">
    <source>
        <dbReference type="EMBL" id="GIG45907.1"/>
    </source>
</evidence>
<dbReference type="SUPFAM" id="SSF48452">
    <property type="entry name" value="TPR-like"/>
    <property type="match status" value="1"/>
</dbReference>
<evidence type="ECO:0000256" key="1">
    <source>
        <dbReference type="PROSITE-ProRule" id="PRU00339"/>
    </source>
</evidence>
<dbReference type="PROSITE" id="PS50005">
    <property type="entry name" value="TPR"/>
    <property type="match status" value="1"/>
</dbReference>
<evidence type="ECO:0008006" key="5">
    <source>
        <dbReference type="Google" id="ProtNLM"/>
    </source>
</evidence>
<evidence type="ECO:0000256" key="2">
    <source>
        <dbReference type="SAM" id="MobiDB-lite"/>
    </source>
</evidence>
<gene>
    <name evidence="3" type="ORF">Dsi01nite_039480</name>
</gene>
<comment type="caution">
    <text evidence="3">The sequence shown here is derived from an EMBL/GenBank/DDBJ whole genome shotgun (WGS) entry which is preliminary data.</text>
</comment>
<protein>
    <recommendedName>
        <fullName evidence="5">Tetratricopeptide repeat protein</fullName>
    </recommendedName>
</protein>
<keyword evidence="4" id="KW-1185">Reference proteome</keyword>
<dbReference type="InterPro" id="IPR019734">
    <property type="entry name" value="TPR_rpt"/>
</dbReference>
<dbReference type="Proteomes" id="UP000660611">
    <property type="component" value="Unassembled WGS sequence"/>
</dbReference>
<sequence length="125" mass="13617">MEILREARDQIGEANAWDSIGFIHHRLGDHRRAVSCYEQAVSGYRQLRDRSSVAATLARPGEAHRVIGDHRSARRAWRHALSIMTELGHVEAADLRVRMDGLGGAPAARGGDGTGSPAPSRGSER</sequence>
<dbReference type="Gene3D" id="1.25.40.10">
    <property type="entry name" value="Tetratricopeptide repeat domain"/>
    <property type="match status" value="1"/>
</dbReference>
<organism evidence="3 4">
    <name type="scientific">Dactylosporangium siamense</name>
    <dbReference type="NCBI Taxonomy" id="685454"/>
    <lineage>
        <taxon>Bacteria</taxon>
        <taxon>Bacillati</taxon>
        <taxon>Actinomycetota</taxon>
        <taxon>Actinomycetes</taxon>
        <taxon>Micromonosporales</taxon>
        <taxon>Micromonosporaceae</taxon>
        <taxon>Dactylosporangium</taxon>
    </lineage>
</organism>